<keyword evidence="1" id="KW-0472">Membrane</keyword>
<evidence type="ECO:0008006" key="4">
    <source>
        <dbReference type="Google" id="ProtNLM"/>
    </source>
</evidence>
<gene>
    <name evidence="2" type="ORF">K457DRAFT_1001994</name>
</gene>
<name>A0A197KFC4_9FUNG</name>
<dbReference type="EMBL" id="KV442011">
    <property type="protein sequence ID" value="OAQ36422.1"/>
    <property type="molecule type" value="Genomic_DNA"/>
</dbReference>
<dbReference type="AlphaFoldDB" id="A0A197KFC4"/>
<evidence type="ECO:0000313" key="3">
    <source>
        <dbReference type="Proteomes" id="UP000078512"/>
    </source>
</evidence>
<keyword evidence="1" id="KW-0812">Transmembrane</keyword>
<dbReference type="Proteomes" id="UP000078512">
    <property type="component" value="Unassembled WGS sequence"/>
</dbReference>
<protein>
    <recommendedName>
        <fullName evidence="4">REJ domain-containing protein</fullName>
    </recommendedName>
</protein>
<proteinExistence type="predicted"/>
<organism evidence="2 3">
    <name type="scientific">Linnemannia elongata AG-77</name>
    <dbReference type="NCBI Taxonomy" id="1314771"/>
    <lineage>
        <taxon>Eukaryota</taxon>
        <taxon>Fungi</taxon>
        <taxon>Fungi incertae sedis</taxon>
        <taxon>Mucoromycota</taxon>
        <taxon>Mortierellomycotina</taxon>
        <taxon>Mortierellomycetes</taxon>
        <taxon>Mortierellales</taxon>
        <taxon>Mortierellaceae</taxon>
        <taxon>Linnemannia</taxon>
    </lineage>
</organism>
<accession>A0A197KFC4</accession>
<feature type="transmembrane region" description="Helical" evidence="1">
    <location>
        <begin position="34"/>
        <end position="54"/>
    </location>
</feature>
<keyword evidence="3" id="KW-1185">Reference proteome</keyword>
<evidence type="ECO:0000256" key="1">
    <source>
        <dbReference type="SAM" id="Phobius"/>
    </source>
</evidence>
<reference evidence="2 3" key="1">
    <citation type="submission" date="2016-05" db="EMBL/GenBank/DDBJ databases">
        <title>Genome sequencing reveals origins of a unique bacterial endosymbiosis in the earliest lineages of terrestrial Fungi.</title>
        <authorList>
            <consortium name="DOE Joint Genome Institute"/>
            <person name="Uehling J."/>
            <person name="Gryganskyi A."/>
            <person name="Hameed K."/>
            <person name="Tschaplinski T."/>
            <person name="Misztal P."/>
            <person name="Wu S."/>
            <person name="Desiro A."/>
            <person name="Vande Pol N."/>
            <person name="Du Z.-Y."/>
            <person name="Zienkiewicz A."/>
            <person name="Zienkiewicz K."/>
            <person name="Morin E."/>
            <person name="Tisserant E."/>
            <person name="Splivallo R."/>
            <person name="Hainaut M."/>
            <person name="Henrissat B."/>
            <person name="Ohm R."/>
            <person name="Kuo A."/>
            <person name="Yan J."/>
            <person name="Lipzen A."/>
            <person name="Nolan M."/>
            <person name="Labutti K."/>
            <person name="Barry K."/>
            <person name="Goldstein A."/>
            <person name="Labbe J."/>
            <person name="Schadt C."/>
            <person name="Tuskan G."/>
            <person name="Grigoriev I."/>
            <person name="Martin F."/>
            <person name="Vilgalys R."/>
            <person name="Bonito G."/>
        </authorList>
    </citation>
    <scope>NUCLEOTIDE SEQUENCE [LARGE SCALE GENOMIC DNA]</scope>
    <source>
        <strain evidence="2 3">AG-77</strain>
    </source>
</reference>
<keyword evidence="1" id="KW-1133">Transmembrane helix</keyword>
<sequence>MASFFSSFLSHCLVLSLSLSFSLSLSLSPSLCVFLSFSSIFLSLFLSFSLSLSLTLSLSHSLPSPLSFSLFFSLRLFLITHPLLTPTHSLPTLLFSLYPSAIEGITCQTNSNWSKLWSFFVYDEQDTVFSHRLHIGLISVSFWV</sequence>
<evidence type="ECO:0000313" key="2">
    <source>
        <dbReference type="EMBL" id="OAQ36422.1"/>
    </source>
</evidence>